<dbReference type="SUPFAM" id="SSF54593">
    <property type="entry name" value="Glyoxalase/Bleomycin resistance protein/Dihydroxybiphenyl dioxygenase"/>
    <property type="match status" value="1"/>
</dbReference>
<name>A0ABT4QCM8_9BACL</name>
<sequence length="120" mass="13596">MIKQMATVAIYVEDQQAALTFWTEKAGFEVAADHPMGPNARWIEVRPQGAESRLVLYPKTMMPNWNELKPSIVFECDDIQGTYERMSAGGVEFVDKPNVMSWGTYAKFKDNDGNEFLLKG</sequence>
<feature type="domain" description="VOC" evidence="1">
    <location>
        <begin position="4"/>
        <end position="120"/>
    </location>
</feature>
<dbReference type="EMBL" id="JAQAGZ010000013">
    <property type="protein sequence ID" value="MCZ8514606.1"/>
    <property type="molecule type" value="Genomic_DNA"/>
</dbReference>
<evidence type="ECO:0000259" key="1">
    <source>
        <dbReference type="PROSITE" id="PS51819"/>
    </source>
</evidence>
<accession>A0ABT4QCM8</accession>
<reference evidence="2 3" key="1">
    <citation type="submission" date="2022-12" db="EMBL/GenBank/DDBJ databases">
        <title>Draft genome sequence of Paenibacillus sp. dW9.</title>
        <authorList>
            <person name="Choi E.-W."/>
            <person name="Kim D.-U."/>
        </authorList>
    </citation>
    <scope>NUCLEOTIDE SEQUENCE [LARGE SCALE GENOMIC DNA]</scope>
    <source>
        <strain evidence="3">dW9</strain>
    </source>
</reference>
<dbReference type="Pfam" id="PF00903">
    <property type="entry name" value="Glyoxalase"/>
    <property type="match status" value="1"/>
</dbReference>
<dbReference type="CDD" id="cd07263">
    <property type="entry name" value="VOC_like"/>
    <property type="match status" value="1"/>
</dbReference>
<organism evidence="2 3">
    <name type="scientific">Paenibacillus gyeongsangnamensis</name>
    <dbReference type="NCBI Taxonomy" id="3388067"/>
    <lineage>
        <taxon>Bacteria</taxon>
        <taxon>Bacillati</taxon>
        <taxon>Bacillota</taxon>
        <taxon>Bacilli</taxon>
        <taxon>Bacillales</taxon>
        <taxon>Paenibacillaceae</taxon>
        <taxon>Paenibacillus</taxon>
    </lineage>
</organism>
<dbReference type="Proteomes" id="UP001527882">
    <property type="component" value="Unassembled WGS sequence"/>
</dbReference>
<dbReference type="PROSITE" id="PS51819">
    <property type="entry name" value="VOC"/>
    <property type="match status" value="1"/>
</dbReference>
<gene>
    <name evidence="2" type="ORF">O9H85_19700</name>
</gene>
<dbReference type="PANTHER" id="PTHR36437:SF2">
    <property type="entry name" value="GLYOXALASE_BLEOMYCIN RESISTANCE PROTEIN_DIOXYGENASE"/>
    <property type="match status" value="1"/>
</dbReference>
<dbReference type="RefSeq" id="WP_269883314.1">
    <property type="nucleotide sequence ID" value="NZ_JAQAGZ010000013.1"/>
</dbReference>
<dbReference type="InterPro" id="IPR004360">
    <property type="entry name" value="Glyas_Fos-R_dOase_dom"/>
</dbReference>
<comment type="caution">
    <text evidence="2">The sequence shown here is derived from an EMBL/GenBank/DDBJ whole genome shotgun (WGS) entry which is preliminary data.</text>
</comment>
<evidence type="ECO:0000313" key="3">
    <source>
        <dbReference type="Proteomes" id="UP001527882"/>
    </source>
</evidence>
<evidence type="ECO:0000313" key="2">
    <source>
        <dbReference type="EMBL" id="MCZ8514606.1"/>
    </source>
</evidence>
<dbReference type="Gene3D" id="3.10.180.10">
    <property type="entry name" value="2,3-Dihydroxybiphenyl 1,2-Dioxygenase, domain 1"/>
    <property type="match status" value="1"/>
</dbReference>
<keyword evidence="3" id="KW-1185">Reference proteome</keyword>
<dbReference type="PANTHER" id="PTHR36437">
    <property type="entry name" value="GLYOXALASE/BLEOMYCIN RESISTANCE PROTEIN/DIOXYGENASE"/>
    <property type="match status" value="1"/>
</dbReference>
<dbReference type="InterPro" id="IPR037523">
    <property type="entry name" value="VOC_core"/>
</dbReference>
<protein>
    <submittedName>
        <fullName evidence="2">VOC family protein</fullName>
    </submittedName>
</protein>
<dbReference type="InterPro" id="IPR029068">
    <property type="entry name" value="Glyas_Bleomycin-R_OHBP_Dase"/>
</dbReference>
<proteinExistence type="predicted"/>